<gene>
    <name evidence="1" type="ORF">NITHO_430002</name>
</gene>
<organism evidence="1 2">
    <name type="scientific">Nitrolancea hollandica Lb</name>
    <dbReference type="NCBI Taxonomy" id="1129897"/>
    <lineage>
        <taxon>Bacteria</taxon>
        <taxon>Pseudomonadati</taxon>
        <taxon>Thermomicrobiota</taxon>
        <taxon>Thermomicrobia</taxon>
        <taxon>Sphaerobacterales</taxon>
        <taxon>Sphaerobacterineae</taxon>
        <taxon>Sphaerobacteraceae</taxon>
        <taxon>Nitrolancea</taxon>
    </lineage>
</organism>
<dbReference type="AlphaFoldDB" id="I4EJX8"/>
<evidence type="ECO:0000313" key="1">
    <source>
        <dbReference type="EMBL" id="CCF84990.1"/>
    </source>
</evidence>
<reference evidence="1 2" key="1">
    <citation type="journal article" date="2012" name="ISME J.">
        <title>Nitrification expanded: discovery, physiology and genomics of a nitrite-oxidizing bacterium from the phylum Chloroflexi.</title>
        <authorList>
            <person name="Sorokin D.Y."/>
            <person name="Lucker S."/>
            <person name="Vejmelkova D."/>
            <person name="Kostrikina N.A."/>
            <person name="Kleerebezem R."/>
            <person name="Rijpstra W.I."/>
            <person name="Damste J.S."/>
            <person name="Le Paslier D."/>
            <person name="Muyzer G."/>
            <person name="Wagner M."/>
            <person name="van Loosdrecht M.C."/>
            <person name="Daims H."/>
        </authorList>
    </citation>
    <scope>NUCLEOTIDE SEQUENCE [LARGE SCALE GENOMIC DNA]</scope>
    <source>
        <strain evidence="2">none</strain>
    </source>
</reference>
<accession>I4EJX8</accession>
<name>I4EJX8_9BACT</name>
<sequence>MPVHRESRSLPRALPVMIPSSSPRVAGYLRCLAAPRAGPIPWIAARKLLTIRRAIPANRDAFPGRALPHLPRSAIIPVNVRLDPREQEAP</sequence>
<keyword evidence="2" id="KW-1185">Reference proteome</keyword>
<comment type="caution">
    <text evidence="1">The sequence shown here is derived from an EMBL/GenBank/DDBJ whole genome shotgun (WGS) entry which is preliminary data.</text>
</comment>
<proteinExistence type="predicted"/>
<protein>
    <submittedName>
        <fullName evidence="1">Uncharacterized protein</fullName>
    </submittedName>
</protein>
<dbReference type="Proteomes" id="UP000004221">
    <property type="component" value="Unassembled WGS sequence"/>
</dbReference>
<evidence type="ECO:0000313" key="2">
    <source>
        <dbReference type="Proteomes" id="UP000004221"/>
    </source>
</evidence>
<dbReference type="EMBL" id="CAGS01000368">
    <property type="protein sequence ID" value="CCF84990.1"/>
    <property type="molecule type" value="Genomic_DNA"/>
</dbReference>